<evidence type="ECO:0000313" key="3">
    <source>
        <dbReference type="Proteomes" id="UP000034410"/>
    </source>
</evidence>
<feature type="transmembrane region" description="Helical" evidence="1">
    <location>
        <begin position="365"/>
        <end position="390"/>
    </location>
</feature>
<dbReference type="KEGG" id="seds:AAY24_14635"/>
<feature type="transmembrane region" description="Helical" evidence="1">
    <location>
        <begin position="220"/>
        <end position="238"/>
    </location>
</feature>
<feature type="transmembrane region" description="Helical" evidence="1">
    <location>
        <begin position="184"/>
        <end position="208"/>
    </location>
</feature>
<dbReference type="RefSeq" id="WP_046860320.1">
    <property type="nucleotide sequence ID" value="NZ_CP011412.1"/>
</dbReference>
<feature type="transmembrane region" description="Helical" evidence="1">
    <location>
        <begin position="337"/>
        <end position="359"/>
    </location>
</feature>
<feature type="transmembrane region" description="Helical" evidence="1">
    <location>
        <begin position="273"/>
        <end position="295"/>
    </location>
</feature>
<feature type="transmembrane region" description="Helical" evidence="1">
    <location>
        <begin position="244"/>
        <end position="261"/>
    </location>
</feature>
<keyword evidence="1" id="KW-0812">Transmembrane</keyword>
<evidence type="ECO:0000256" key="1">
    <source>
        <dbReference type="SAM" id="Phobius"/>
    </source>
</evidence>
<protein>
    <recommendedName>
        <fullName evidence="4">NnrS family protein</fullName>
    </recommendedName>
</protein>
<feature type="transmembrane region" description="Helical" evidence="1">
    <location>
        <begin position="20"/>
        <end position="47"/>
    </location>
</feature>
<reference evidence="2 3" key="1">
    <citation type="journal article" date="2015" name="Genome Announc.">
        <title>Complete Genome Sequence of Sedimenticola thiotaurini Strain SIP-G1, a Polyphosphate- and Polyhydroxyalkanoate-Accumulating Sulfur-Oxidizing Gammaproteobacterium Isolated from Salt Marsh Sediments.</title>
        <authorList>
            <person name="Flood B.E."/>
            <person name="Jones D.S."/>
            <person name="Bailey J.V."/>
        </authorList>
    </citation>
    <scope>NUCLEOTIDE SEQUENCE [LARGE SCALE GENOMIC DNA]</scope>
    <source>
        <strain evidence="2 3">SIP-G1</strain>
    </source>
</reference>
<feature type="transmembrane region" description="Helical" evidence="1">
    <location>
        <begin position="152"/>
        <end position="172"/>
    </location>
</feature>
<feature type="transmembrane region" description="Helical" evidence="1">
    <location>
        <begin position="67"/>
        <end position="84"/>
    </location>
</feature>
<dbReference type="EMBL" id="CP011412">
    <property type="protein sequence ID" value="AKH21395.1"/>
    <property type="molecule type" value="Genomic_DNA"/>
</dbReference>
<dbReference type="InterPro" id="IPR010266">
    <property type="entry name" value="NnrS"/>
</dbReference>
<proteinExistence type="predicted"/>
<dbReference type="AlphaFoldDB" id="A0A0F7K2G0"/>
<organism evidence="2 3">
    <name type="scientific">Sedimenticola thiotaurini</name>
    <dbReference type="NCBI Taxonomy" id="1543721"/>
    <lineage>
        <taxon>Bacteria</taxon>
        <taxon>Pseudomonadati</taxon>
        <taxon>Pseudomonadota</taxon>
        <taxon>Gammaproteobacteria</taxon>
        <taxon>Chromatiales</taxon>
        <taxon>Sedimenticolaceae</taxon>
        <taxon>Sedimenticola</taxon>
    </lineage>
</organism>
<keyword evidence="1" id="KW-0472">Membrane</keyword>
<feature type="transmembrane region" description="Helical" evidence="1">
    <location>
        <begin position="307"/>
        <end position="325"/>
    </location>
</feature>
<keyword evidence="3" id="KW-1185">Reference proteome</keyword>
<feature type="transmembrane region" description="Helical" evidence="1">
    <location>
        <begin position="121"/>
        <end position="143"/>
    </location>
</feature>
<gene>
    <name evidence="2" type="ORF">AAY24_14635</name>
</gene>
<dbReference type="OrthoDB" id="9770040at2"/>
<feature type="transmembrane region" description="Helical" evidence="1">
    <location>
        <begin position="96"/>
        <end position="115"/>
    </location>
</feature>
<keyword evidence="1" id="KW-1133">Transmembrane helix</keyword>
<evidence type="ECO:0008006" key="4">
    <source>
        <dbReference type="Google" id="ProtNLM"/>
    </source>
</evidence>
<name>A0A0F7K2G0_9GAMM</name>
<dbReference type="Pfam" id="PF05940">
    <property type="entry name" value="NnrS"/>
    <property type="match status" value="1"/>
</dbReference>
<evidence type="ECO:0000313" key="2">
    <source>
        <dbReference type="EMBL" id="AKH21395.1"/>
    </source>
</evidence>
<sequence length="399" mass="43245">MLKVHSEPPKPELQQAGPAILALGFRPFFIAAGVSGLILMLIWLGAWSGAYPLPTYYGSIGWHSHEMLFGYAVAVIAGFLLTAVRNWTGITPPTGAALGLLFLLWLAGRIAPFMASAIPAGVIAVIDLAFLPAVAAGIMPALWRGEQKANRVFVPLLLIMALANLYVHLQSLGIFNSATQGTDAMLYLVAFLITLLGGRVIPFFTEAVIDGHTSKRNSSIELATVISLGGLVVVQLIYPNNWLNGLLAFAVAATQLIRVIGWYNRRIWGIPILWVLFSAMFWLIIGFTMTGLAYFGVTPLNLAKHAITVGGIGLLTYGMMARVALGHTGREISSHWLINGSFILLNLATLLRVFGPLALADKYNLWVHLSGGLWMISFLLFSVIYVPMLIRPRVDGKPG</sequence>
<dbReference type="PATRIC" id="fig|1543721.4.peg.3026"/>
<accession>A0A0F7K2G0</accession>
<dbReference type="Proteomes" id="UP000034410">
    <property type="component" value="Chromosome"/>
</dbReference>